<evidence type="ECO:0000313" key="4">
    <source>
        <dbReference type="Proteomes" id="UP001610432"/>
    </source>
</evidence>
<feature type="region of interest" description="Disordered" evidence="1">
    <location>
        <begin position="153"/>
        <end position="179"/>
    </location>
</feature>
<feature type="region of interest" description="Disordered" evidence="1">
    <location>
        <begin position="39"/>
        <end position="74"/>
    </location>
</feature>
<evidence type="ECO:0000256" key="1">
    <source>
        <dbReference type="SAM" id="MobiDB-lite"/>
    </source>
</evidence>
<dbReference type="Pfam" id="PF19189">
    <property type="entry name" value="Mtf2"/>
    <property type="match status" value="1"/>
</dbReference>
<proteinExistence type="predicted"/>
<feature type="region of interest" description="Disordered" evidence="1">
    <location>
        <begin position="195"/>
        <end position="221"/>
    </location>
</feature>
<protein>
    <recommendedName>
        <fullName evidence="2">Mtf2-like C-terminal domain-containing protein</fullName>
    </recommendedName>
</protein>
<keyword evidence="4" id="KW-1185">Reference proteome</keyword>
<organism evidence="3 4">
    <name type="scientific">Aspergillus lucknowensis</name>
    <dbReference type="NCBI Taxonomy" id="176173"/>
    <lineage>
        <taxon>Eukaryota</taxon>
        <taxon>Fungi</taxon>
        <taxon>Dikarya</taxon>
        <taxon>Ascomycota</taxon>
        <taxon>Pezizomycotina</taxon>
        <taxon>Eurotiomycetes</taxon>
        <taxon>Eurotiomycetidae</taxon>
        <taxon>Eurotiales</taxon>
        <taxon>Aspergillaceae</taxon>
        <taxon>Aspergillus</taxon>
        <taxon>Aspergillus subgen. Nidulantes</taxon>
    </lineage>
</organism>
<feature type="compositionally biased region" description="Basic and acidic residues" evidence="1">
    <location>
        <begin position="166"/>
        <end position="176"/>
    </location>
</feature>
<dbReference type="Proteomes" id="UP001610432">
    <property type="component" value="Unassembled WGS sequence"/>
</dbReference>
<sequence>MNIQRRIPRTWLAQVQAYTLRQSLVPFLYQTHTLSALPRAVRSPSQPCSRYSTFDTPEKQVPAEPPTPVGNDGLSALIQEDESQSPSLPATPPRSSYIRKRASGVTWRNMLRNASARKTRSTSSPDHPELEGIWMQHWPSRGGRRRRSVFLNQFRTPPPKPLTRKTRPEPRDETMSKPKMTTQETRALANLFGQLEEERSLDPKEGPSPGERKLGESERQEMEQISAIFDAVMHNMKDRKGRRASRARTTEKQDITRGADTVNLQNGMFTLPSDDEELKELILNDRITLAQVIERVVEREASKIETALYRMAVDEGRGEIGIWKICKERIFSLVQHLEDNERAASVLNELQFPGHQHEDHPTTEVATPESLDVPGCVPIEAVVTALYPKMLLSAFRLLNLHFPESPLIGQFRSTIRSLGRESTVLGTSTELYNELIYFYWRGRHDLPEVVSILHEMEVTGIDPDSRTCGILEAIVAQRHQEQLRGGNQSHESWCDLPQNRKVIRELLGDEGWIQKLKMRLYERQKKLAWMQKWRKS</sequence>
<reference evidence="3 4" key="1">
    <citation type="submission" date="2024-07" db="EMBL/GenBank/DDBJ databases">
        <title>Section-level genome sequencing and comparative genomics of Aspergillus sections Usti and Cavernicolus.</title>
        <authorList>
            <consortium name="Lawrence Berkeley National Laboratory"/>
            <person name="Nybo J.L."/>
            <person name="Vesth T.C."/>
            <person name="Theobald S."/>
            <person name="Frisvad J.C."/>
            <person name="Larsen T.O."/>
            <person name="Kjaerboelling I."/>
            <person name="Rothschild-Mancinelli K."/>
            <person name="Lyhne E.K."/>
            <person name="Kogle M.E."/>
            <person name="Barry K."/>
            <person name="Clum A."/>
            <person name="Na H."/>
            <person name="Ledsgaard L."/>
            <person name="Lin J."/>
            <person name="Lipzen A."/>
            <person name="Kuo A."/>
            <person name="Riley R."/>
            <person name="Mondo S."/>
            <person name="Labutti K."/>
            <person name="Haridas S."/>
            <person name="Pangalinan J."/>
            <person name="Salamov A.A."/>
            <person name="Simmons B.A."/>
            <person name="Magnuson J.K."/>
            <person name="Chen J."/>
            <person name="Drula E."/>
            <person name="Henrissat B."/>
            <person name="Wiebenga A."/>
            <person name="Lubbers R.J."/>
            <person name="Gomes A.C."/>
            <person name="Macurrencykelacurrency M.R."/>
            <person name="Stajich J."/>
            <person name="Grigoriev I.V."/>
            <person name="Mortensen U.H."/>
            <person name="De Vries R.P."/>
            <person name="Baker S.E."/>
            <person name="Andersen M.R."/>
        </authorList>
    </citation>
    <scope>NUCLEOTIDE SEQUENCE [LARGE SCALE GENOMIC DNA]</scope>
    <source>
        <strain evidence="3 4">CBS 449.75</strain>
    </source>
</reference>
<dbReference type="RefSeq" id="XP_070884562.1">
    <property type="nucleotide sequence ID" value="XM_071029572.1"/>
</dbReference>
<comment type="caution">
    <text evidence="3">The sequence shown here is derived from an EMBL/GenBank/DDBJ whole genome shotgun (WGS) entry which is preliminary data.</text>
</comment>
<dbReference type="InterPro" id="IPR040009">
    <property type="entry name" value="Mtf2/C5D6.12-like"/>
</dbReference>
<feature type="compositionally biased region" description="Polar residues" evidence="1">
    <location>
        <begin position="43"/>
        <end position="55"/>
    </location>
</feature>
<name>A0ABR4LM08_9EURO</name>
<dbReference type="PANTHER" id="PTHR39468">
    <property type="entry name" value="CHROMOSOME 7, WHOLE GENOME SHOTGUN SEQUENCE"/>
    <property type="match status" value="1"/>
</dbReference>
<evidence type="ECO:0000259" key="2">
    <source>
        <dbReference type="Pfam" id="PF19189"/>
    </source>
</evidence>
<evidence type="ECO:0000313" key="3">
    <source>
        <dbReference type="EMBL" id="KAL2865583.1"/>
    </source>
</evidence>
<feature type="domain" description="Mtf2-like C-terminal" evidence="2">
    <location>
        <begin position="316"/>
        <end position="498"/>
    </location>
</feature>
<dbReference type="EMBL" id="JBFXLQ010000031">
    <property type="protein sequence ID" value="KAL2865583.1"/>
    <property type="molecule type" value="Genomic_DNA"/>
</dbReference>
<dbReference type="GeneID" id="98144644"/>
<gene>
    <name evidence="3" type="ORF">BJX67DRAFT_358432</name>
</gene>
<dbReference type="InterPro" id="IPR043837">
    <property type="entry name" value="Mtf2-like_C"/>
</dbReference>
<accession>A0ABR4LM08</accession>
<dbReference type="PANTHER" id="PTHR39468:SF1">
    <property type="entry name" value="MTF2-LIKE C-TERMINAL DOMAIN-CONTAINING PROTEIN"/>
    <property type="match status" value="1"/>
</dbReference>
<feature type="compositionally biased region" description="Basic and acidic residues" evidence="1">
    <location>
        <begin position="196"/>
        <end position="221"/>
    </location>
</feature>